<feature type="compositionally biased region" description="Polar residues" evidence="1">
    <location>
        <begin position="782"/>
        <end position="795"/>
    </location>
</feature>
<feature type="compositionally biased region" description="Basic residues" evidence="1">
    <location>
        <begin position="708"/>
        <end position="717"/>
    </location>
</feature>
<evidence type="ECO:0000313" key="3">
    <source>
        <dbReference type="Proteomes" id="UP000756132"/>
    </source>
</evidence>
<feature type="region of interest" description="Disordered" evidence="1">
    <location>
        <begin position="167"/>
        <end position="415"/>
    </location>
</feature>
<dbReference type="GeneID" id="71990938"/>
<evidence type="ECO:0000256" key="1">
    <source>
        <dbReference type="SAM" id="MobiDB-lite"/>
    </source>
</evidence>
<dbReference type="SMART" id="SM00384">
    <property type="entry name" value="AT_hook"/>
    <property type="match status" value="4"/>
</dbReference>
<feature type="compositionally biased region" description="Basic and acidic residues" evidence="1">
    <location>
        <begin position="228"/>
        <end position="239"/>
    </location>
</feature>
<dbReference type="KEGG" id="ffu:CLAFUR5_11060"/>
<feature type="compositionally biased region" description="Polar residues" evidence="1">
    <location>
        <begin position="547"/>
        <end position="557"/>
    </location>
</feature>
<protein>
    <submittedName>
        <fullName evidence="2">Uncharacterized protein</fullName>
    </submittedName>
</protein>
<feature type="compositionally biased region" description="Polar residues" evidence="1">
    <location>
        <begin position="399"/>
        <end position="411"/>
    </location>
</feature>
<dbReference type="OMA" id="NHEPNVM"/>
<reference evidence="2" key="1">
    <citation type="submission" date="2021-12" db="EMBL/GenBank/DDBJ databases">
        <authorList>
            <person name="Zaccaron A."/>
            <person name="Stergiopoulos I."/>
        </authorList>
    </citation>
    <scope>NUCLEOTIDE SEQUENCE</scope>
    <source>
        <strain evidence="2">Race5_Kim</strain>
    </source>
</reference>
<name>A0A9Q8PEB8_PASFU</name>
<feature type="compositionally biased region" description="Basic and acidic residues" evidence="1">
    <location>
        <begin position="619"/>
        <end position="628"/>
    </location>
</feature>
<sequence length="877" mass="95859">MPPAIQDSEDEDEILFEDEPSQRSTFSQLADHATSILKDFPDVVPQLDGAADKPPRGTSSSDLRRQVADAERGLLATNSDQPSKHAAGMPSSTSPALQRNKRRNTTVVGSDSGVSPVKSLKRVKTYAQTRSILGDDDDRPHAPSGLPAGTIADDFMNHEPNVMFRDTGTTNAFNDSTQEELVEQARGGNNVQTANEAPLPKASNSDKSSSFPWTASAEPTQTEGSPVKADEQIIQREDNTTAQQVPNLVRRPTIEPLSPVAKRPAFFQKPEDDRPGTQEAAPPAAKARSPPKSSPVVIIDRRDAVSELRDEENSGAQKAKRGRKRKSQEAVHEQTQSDDRLDSDDRMLKEMGLPEDQYKPRPSRRRATQVEEPLDMSLTVERAVRKQQRRKTDNATAEAATSSQSHAQNGSRDGLYACPLGCSSRMTEEEVFPHLDLCPTKQKATQPSKDKATEENDSVHVVSPQKMLEKGRKSAIKPVTVEERPKASSRASSIDASPSSKTLGQLSSEKKTDVGLMLPPTMPASASKRARRSKTTIFEDHVDFGGSQRSPNLSQQQAKRKAALLEVTNGSTQKSRRKIVQDDEDDEDELAKEEAEVIEPPQKRARGRPAKASTQKPAKSSERVLKDSDAEDDEEEIELKPPAKPKARGRSKTVLQDSDSDDDDELEAEEPPVKKGRGRPPKTKSKEKVLQNSDSENDDLEAEEPVAKKGRGRPPKAKSKEKVLEDSDAVDEDPNAEEDDVELDESPKKKRPGRPPKAKADSGKPVDNAPAKENSEIDIPSSDLSALNKGDSSPTKAALSRKDSNQQPKAKDMQSPRSTPPQRPDAKPAPVTHSPIKSITKAGSNGSFPTYRVGLSKTRKIPSLLKIVGKPRPDTRR</sequence>
<feature type="compositionally biased region" description="Basic residues" evidence="1">
    <location>
        <begin position="674"/>
        <end position="683"/>
    </location>
</feature>
<feature type="region of interest" description="Disordered" evidence="1">
    <location>
        <begin position="436"/>
        <end position="877"/>
    </location>
</feature>
<feature type="region of interest" description="Disordered" evidence="1">
    <location>
        <begin position="44"/>
        <end position="154"/>
    </location>
</feature>
<feature type="compositionally biased region" description="Basic and acidic residues" evidence="1">
    <location>
        <begin position="327"/>
        <end position="349"/>
    </location>
</feature>
<dbReference type="GO" id="GO:0003677">
    <property type="term" value="F:DNA binding"/>
    <property type="evidence" value="ECO:0007669"/>
    <property type="project" value="InterPro"/>
</dbReference>
<feature type="compositionally biased region" description="Basic residues" evidence="1">
    <location>
        <begin position="748"/>
        <end position="757"/>
    </location>
</feature>
<feature type="compositionally biased region" description="Acidic residues" evidence="1">
    <location>
        <begin position="726"/>
        <end position="744"/>
    </location>
</feature>
<feature type="compositionally biased region" description="Basic and acidic residues" evidence="1">
    <location>
        <begin position="62"/>
        <end position="72"/>
    </location>
</feature>
<keyword evidence="3" id="KW-1185">Reference proteome</keyword>
<reference evidence="2" key="2">
    <citation type="journal article" date="2022" name="Microb. Genom.">
        <title>A chromosome-scale genome assembly of the tomato pathogen Cladosporium fulvum reveals a compartmentalized genome architecture and the presence of a dispensable chromosome.</title>
        <authorList>
            <person name="Zaccaron A.Z."/>
            <person name="Chen L.H."/>
            <person name="Samaras A."/>
            <person name="Stergiopoulos I."/>
        </authorList>
    </citation>
    <scope>NUCLEOTIDE SEQUENCE</scope>
    <source>
        <strain evidence="2">Race5_Kim</strain>
    </source>
</reference>
<dbReference type="RefSeq" id="XP_047765261.1">
    <property type="nucleotide sequence ID" value="XM_047910208.1"/>
</dbReference>
<feature type="compositionally biased region" description="Polar residues" evidence="1">
    <location>
        <begin position="835"/>
        <end position="848"/>
    </location>
</feature>
<feature type="compositionally biased region" description="Polar residues" evidence="1">
    <location>
        <begin position="167"/>
        <end position="176"/>
    </location>
</feature>
<dbReference type="EMBL" id="CP090170">
    <property type="protein sequence ID" value="UJO20895.1"/>
    <property type="molecule type" value="Genomic_DNA"/>
</dbReference>
<organism evidence="2 3">
    <name type="scientific">Passalora fulva</name>
    <name type="common">Tomato leaf mold</name>
    <name type="synonym">Cladosporium fulvum</name>
    <dbReference type="NCBI Taxonomy" id="5499"/>
    <lineage>
        <taxon>Eukaryota</taxon>
        <taxon>Fungi</taxon>
        <taxon>Dikarya</taxon>
        <taxon>Ascomycota</taxon>
        <taxon>Pezizomycotina</taxon>
        <taxon>Dothideomycetes</taxon>
        <taxon>Dothideomycetidae</taxon>
        <taxon>Mycosphaerellales</taxon>
        <taxon>Mycosphaerellaceae</taxon>
        <taxon>Fulvia</taxon>
    </lineage>
</organism>
<dbReference type="OrthoDB" id="5404794at2759"/>
<proteinExistence type="predicted"/>
<feature type="compositionally biased region" description="Polar residues" evidence="1">
    <location>
        <begin position="202"/>
        <end position="224"/>
    </location>
</feature>
<feature type="compositionally biased region" description="Acidic residues" evidence="1">
    <location>
        <begin position="695"/>
        <end position="704"/>
    </location>
</feature>
<evidence type="ECO:0000313" key="2">
    <source>
        <dbReference type="EMBL" id="UJO20895.1"/>
    </source>
</evidence>
<feature type="compositionally biased region" description="Basic and acidic residues" evidence="1">
    <location>
        <begin position="448"/>
        <end position="458"/>
    </location>
</feature>
<dbReference type="PRINTS" id="PR00929">
    <property type="entry name" value="ATHOOK"/>
</dbReference>
<dbReference type="InterPro" id="IPR017956">
    <property type="entry name" value="AT_hook_DNA-bd_motif"/>
</dbReference>
<feature type="compositionally biased region" description="Low complexity" evidence="1">
    <location>
        <begin position="280"/>
        <end position="295"/>
    </location>
</feature>
<feature type="compositionally biased region" description="Acidic residues" evidence="1">
    <location>
        <begin position="658"/>
        <end position="670"/>
    </location>
</feature>
<accession>A0A9Q8PEB8</accession>
<feature type="compositionally biased region" description="Low complexity" evidence="1">
    <location>
        <begin position="488"/>
        <end position="500"/>
    </location>
</feature>
<dbReference type="Proteomes" id="UP000756132">
    <property type="component" value="Chromosome 8"/>
</dbReference>
<feature type="compositionally biased region" description="Basic and acidic residues" evidence="1">
    <location>
        <begin position="299"/>
        <end position="312"/>
    </location>
</feature>
<feature type="compositionally biased region" description="Basic and acidic residues" evidence="1">
    <location>
        <begin position="800"/>
        <end position="814"/>
    </location>
</feature>
<feature type="compositionally biased region" description="Acidic residues" evidence="1">
    <location>
        <begin position="582"/>
        <end position="591"/>
    </location>
</feature>
<dbReference type="AlphaFoldDB" id="A0A9Q8PEB8"/>
<gene>
    <name evidence="2" type="ORF">CLAFUR5_11060</name>
</gene>